<dbReference type="PANTHER" id="PTHR43290">
    <property type="entry name" value="MEVALONATE KINASE"/>
    <property type="match status" value="1"/>
</dbReference>
<comment type="caution">
    <text evidence="15">The sequence shown here is derived from an EMBL/GenBank/DDBJ whole genome shotgun (WGS) entry which is preliminary data.</text>
</comment>
<evidence type="ECO:0000256" key="1">
    <source>
        <dbReference type="ARBA" id="ARBA00004496"/>
    </source>
</evidence>
<dbReference type="Pfam" id="PF00288">
    <property type="entry name" value="GHMP_kinases_N"/>
    <property type="match status" value="1"/>
</dbReference>
<dbReference type="InterPro" id="IPR006203">
    <property type="entry name" value="GHMP_knse_ATP-bd_CS"/>
</dbReference>
<keyword evidence="9" id="KW-0067">ATP-binding</keyword>
<organism evidence="15 16">
    <name type="scientific">Staphylococcus argensis</name>
    <dbReference type="NCBI Taxonomy" id="1607738"/>
    <lineage>
        <taxon>Bacteria</taxon>
        <taxon>Bacillati</taxon>
        <taxon>Bacillota</taxon>
        <taxon>Bacilli</taxon>
        <taxon>Bacillales</taxon>
        <taxon>Staphylococcaceae</taxon>
        <taxon>Staphylococcus</taxon>
    </lineage>
</organism>
<evidence type="ECO:0000313" key="15">
    <source>
        <dbReference type="EMBL" id="POA09277.1"/>
    </source>
</evidence>
<evidence type="ECO:0000256" key="10">
    <source>
        <dbReference type="ARBA" id="ARBA00022842"/>
    </source>
</evidence>
<dbReference type="PRINTS" id="PR00959">
    <property type="entry name" value="MEVGALKINASE"/>
</dbReference>
<dbReference type="InterPro" id="IPR036554">
    <property type="entry name" value="GHMP_kinase_C_sf"/>
</dbReference>
<dbReference type="InterPro" id="IPR006205">
    <property type="entry name" value="Mev_gal_kin"/>
</dbReference>
<accession>A0A2K4FDB1</accession>
<evidence type="ECO:0000256" key="3">
    <source>
        <dbReference type="ARBA" id="ARBA00012103"/>
    </source>
</evidence>
<comment type="similarity">
    <text evidence="2">Belongs to the GHMP kinase family. Mevalonate kinase subfamily.</text>
</comment>
<dbReference type="GO" id="GO:0005524">
    <property type="term" value="F:ATP binding"/>
    <property type="evidence" value="ECO:0007669"/>
    <property type="project" value="UniProtKB-KW"/>
</dbReference>
<keyword evidence="4" id="KW-0963">Cytoplasm</keyword>
<dbReference type="InterPro" id="IPR013750">
    <property type="entry name" value="GHMP_kinase_C_dom"/>
</dbReference>
<dbReference type="SUPFAM" id="SSF55060">
    <property type="entry name" value="GHMP Kinase, C-terminal domain"/>
    <property type="match status" value="1"/>
</dbReference>
<dbReference type="PANTHER" id="PTHR43290:SF2">
    <property type="entry name" value="MEVALONATE KINASE"/>
    <property type="match status" value="1"/>
</dbReference>
<evidence type="ECO:0000256" key="4">
    <source>
        <dbReference type="ARBA" id="ARBA00022490"/>
    </source>
</evidence>
<evidence type="ECO:0000256" key="2">
    <source>
        <dbReference type="ARBA" id="ARBA00006495"/>
    </source>
</evidence>
<evidence type="ECO:0000256" key="6">
    <source>
        <dbReference type="ARBA" id="ARBA00022679"/>
    </source>
</evidence>
<dbReference type="EMBL" id="PPPX01000001">
    <property type="protein sequence ID" value="POA09277.1"/>
    <property type="molecule type" value="Genomic_DNA"/>
</dbReference>
<keyword evidence="5" id="KW-0444">Lipid biosynthesis</keyword>
<dbReference type="GeneID" id="98296831"/>
<reference evidence="15 16" key="1">
    <citation type="submission" date="2017-08" db="EMBL/GenBank/DDBJ databases">
        <title>Draft genome sequences of 64 type strains of genus Staph aureus.</title>
        <authorList>
            <person name="Cole K."/>
            <person name="Golubchik T."/>
            <person name="Russell J."/>
            <person name="Foster D."/>
            <person name="Llewelyn M."/>
            <person name="Wilson D."/>
            <person name="Crook D."/>
            <person name="Paul J."/>
        </authorList>
    </citation>
    <scope>NUCLEOTIDE SEQUENCE [LARGE SCALE GENOMIC DNA]</scope>
    <source>
        <strain evidence="15 16">DSM 29875</strain>
    </source>
</reference>
<dbReference type="AlphaFoldDB" id="A0A2K4FDB1"/>
<feature type="domain" description="GHMP kinase C-terminal" evidence="14">
    <location>
        <begin position="218"/>
        <end position="292"/>
    </location>
</feature>
<sequence length="307" mass="33770">MTQRGIGEANGKVILIGEHAVTFGQPAIAIPFTTGRVKASITALDEDHVSSITSDVYEGDLDYAPEHIKAVVTRFIEKYHIDNPIHVVFETNLPPSRGLGSSAAMAVAFVRASYDYLERPLSDEQLIEEANWAERIAHGKPSGIDTQTIVSNQPVWFKQGKVERLKPLDIHAYMVVIDTGIKGSTKQAVEDVHRLCESDAHYMACVERLGELTYQASEAIEQHDFRKLANVFNEGQKHLRELTVSHDKIEMLLEASHQHGATAGKLTGGGRGGSMIVLAEDKETAQKITESAEHLGAHHTWIEYLGG</sequence>
<evidence type="ECO:0000256" key="8">
    <source>
        <dbReference type="ARBA" id="ARBA00022777"/>
    </source>
</evidence>
<dbReference type="Proteomes" id="UP000242712">
    <property type="component" value="Unassembled WGS sequence"/>
</dbReference>
<protein>
    <recommendedName>
        <fullName evidence="3">mevalonate kinase</fullName>
        <ecNumber evidence="3">2.7.1.36</ecNumber>
    </recommendedName>
</protein>
<evidence type="ECO:0000256" key="11">
    <source>
        <dbReference type="ARBA" id="ARBA00023098"/>
    </source>
</evidence>
<evidence type="ECO:0000256" key="7">
    <source>
        <dbReference type="ARBA" id="ARBA00022741"/>
    </source>
</evidence>
<evidence type="ECO:0000256" key="9">
    <source>
        <dbReference type="ARBA" id="ARBA00022840"/>
    </source>
</evidence>
<gene>
    <name evidence="15" type="primary">mvk</name>
    <name evidence="15" type="ORF">CD039_00530</name>
</gene>
<evidence type="ECO:0000256" key="5">
    <source>
        <dbReference type="ARBA" id="ARBA00022516"/>
    </source>
</evidence>
<comment type="subcellular location">
    <subcellularLocation>
        <location evidence="1">Cytoplasm</location>
    </subcellularLocation>
</comment>
<dbReference type="RefSeq" id="WP_103370695.1">
    <property type="nucleotide sequence ID" value="NZ_CBCRVO010000001.1"/>
</dbReference>
<evidence type="ECO:0000259" key="13">
    <source>
        <dbReference type="Pfam" id="PF00288"/>
    </source>
</evidence>
<proteinExistence type="inferred from homology"/>
<keyword evidence="11" id="KW-0443">Lipid metabolism</keyword>
<dbReference type="GO" id="GO:0019287">
    <property type="term" value="P:isopentenyl diphosphate biosynthetic process, mevalonate pathway"/>
    <property type="evidence" value="ECO:0007669"/>
    <property type="project" value="UniProtKB-UniPathway"/>
</dbReference>
<keyword evidence="10" id="KW-0460">Magnesium</keyword>
<dbReference type="GO" id="GO:0004496">
    <property type="term" value="F:mevalonate kinase activity"/>
    <property type="evidence" value="ECO:0007669"/>
    <property type="project" value="UniProtKB-EC"/>
</dbReference>
<dbReference type="InterPro" id="IPR014721">
    <property type="entry name" value="Ribsml_uS5_D2-typ_fold_subgr"/>
</dbReference>
<comment type="pathway">
    <text evidence="12">Isoprenoid biosynthesis; isopentenyl diphosphate biosynthesis via mevalonate pathway; isopentenyl diphosphate from (R)-mevalonate: step 1/3.</text>
</comment>
<keyword evidence="16" id="KW-1185">Reference proteome</keyword>
<keyword evidence="8 15" id="KW-0418">Kinase</keyword>
<dbReference type="GO" id="GO:0005829">
    <property type="term" value="C:cytosol"/>
    <property type="evidence" value="ECO:0007669"/>
    <property type="project" value="TreeGrafter"/>
</dbReference>
<dbReference type="UniPathway" id="UPA00057">
    <property type="reaction ID" value="UER00098"/>
</dbReference>
<dbReference type="PROSITE" id="PS00627">
    <property type="entry name" value="GHMP_KINASES_ATP"/>
    <property type="match status" value="1"/>
</dbReference>
<dbReference type="SUPFAM" id="SSF54211">
    <property type="entry name" value="Ribosomal protein S5 domain 2-like"/>
    <property type="match status" value="1"/>
</dbReference>
<evidence type="ECO:0000256" key="12">
    <source>
        <dbReference type="ARBA" id="ARBA00029438"/>
    </source>
</evidence>
<evidence type="ECO:0000259" key="14">
    <source>
        <dbReference type="Pfam" id="PF08544"/>
    </source>
</evidence>
<dbReference type="InterPro" id="IPR020568">
    <property type="entry name" value="Ribosomal_Su5_D2-typ_SF"/>
</dbReference>
<keyword evidence="6" id="KW-0808">Transferase</keyword>
<dbReference type="InterPro" id="IPR006204">
    <property type="entry name" value="GHMP_kinase_N_dom"/>
</dbReference>
<feature type="domain" description="GHMP kinase N-terminal" evidence="13">
    <location>
        <begin position="67"/>
        <end position="147"/>
    </location>
</feature>
<evidence type="ECO:0000313" key="16">
    <source>
        <dbReference type="Proteomes" id="UP000242712"/>
    </source>
</evidence>
<dbReference type="EC" id="2.7.1.36" evidence="3"/>
<dbReference type="Pfam" id="PF08544">
    <property type="entry name" value="GHMP_kinases_C"/>
    <property type="match status" value="1"/>
</dbReference>
<name>A0A2K4FDB1_9STAP</name>
<dbReference type="Gene3D" id="3.30.230.10">
    <property type="match status" value="1"/>
</dbReference>
<dbReference type="NCBIfam" id="TIGR00549">
    <property type="entry name" value="mevalon_kin"/>
    <property type="match status" value="1"/>
</dbReference>
<dbReference type="OrthoDB" id="9764892at2"/>
<dbReference type="Gene3D" id="3.30.70.890">
    <property type="entry name" value="GHMP kinase, C-terminal domain"/>
    <property type="match status" value="1"/>
</dbReference>
<keyword evidence="7" id="KW-0547">Nucleotide-binding</keyword>